<feature type="transmembrane region" description="Helical" evidence="2">
    <location>
        <begin position="41"/>
        <end position="63"/>
    </location>
</feature>
<keyword evidence="2" id="KW-0472">Membrane</keyword>
<evidence type="ECO:0000313" key="4">
    <source>
        <dbReference type="Proteomes" id="UP001348098"/>
    </source>
</evidence>
<evidence type="ECO:0000256" key="2">
    <source>
        <dbReference type="SAM" id="Phobius"/>
    </source>
</evidence>
<dbReference type="Proteomes" id="UP001348098">
    <property type="component" value="Unassembled WGS sequence"/>
</dbReference>
<dbReference type="RefSeq" id="WP_195079291.1">
    <property type="nucleotide sequence ID" value="NZ_JAYESH010000003.1"/>
</dbReference>
<keyword evidence="2" id="KW-0812">Transmembrane</keyword>
<organism evidence="3 4">
    <name type="scientific">Nocardia implantans</name>
    <dbReference type="NCBI Taxonomy" id="3108168"/>
    <lineage>
        <taxon>Bacteria</taxon>
        <taxon>Bacillati</taxon>
        <taxon>Actinomycetota</taxon>
        <taxon>Actinomycetes</taxon>
        <taxon>Mycobacteriales</taxon>
        <taxon>Nocardiaceae</taxon>
        <taxon>Nocardia</taxon>
    </lineage>
</organism>
<name>A0ABU6AS71_9NOCA</name>
<evidence type="ECO:0000256" key="1">
    <source>
        <dbReference type="SAM" id="MobiDB-lite"/>
    </source>
</evidence>
<sequence>MVQPTPWQSDETRDDRSAQQNRAARGAVVPAKAILAALRGYWGYVWAAVGGLVTLVLLFQPWLTAAGADGKVSTNAFGRMEITTRFLNVWSRSAPPGAKITGFWALLACAAIIIAIFAVVVNLRLRLEALNRLATLATVVAALFVVCTVLYINSKGAELKAMVGRRNDLGGQIGSLMNWAFGNGRLVVPGIGQVAYTSATLTPWALLAGATSLGSAVAAVTQWVRNRSGNLFRLPLRVQVVRSERPAEAADTERPPASPGGPD</sequence>
<evidence type="ECO:0000313" key="3">
    <source>
        <dbReference type="EMBL" id="MEB3510318.1"/>
    </source>
</evidence>
<reference evidence="3 4" key="1">
    <citation type="submission" date="2023-12" db="EMBL/GenBank/DDBJ databases">
        <title>novel species in genus Nocarida.</title>
        <authorList>
            <person name="Li Z."/>
        </authorList>
    </citation>
    <scope>NUCLEOTIDE SEQUENCE [LARGE SCALE GENOMIC DNA]</scope>
    <source>
        <strain evidence="3 4">CDC186</strain>
    </source>
</reference>
<comment type="caution">
    <text evidence="3">The sequence shown here is derived from an EMBL/GenBank/DDBJ whole genome shotgun (WGS) entry which is preliminary data.</text>
</comment>
<accession>A0ABU6AS71</accession>
<feature type="transmembrane region" description="Helical" evidence="2">
    <location>
        <begin position="204"/>
        <end position="224"/>
    </location>
</feature>
<keyword evidence="2" id="KW-1133">Transmembrane helix</keyword>
<feature type="compositionally biased region" description="Basic and acidic residues" evidence="1">
    <location>
        <begin position="244"/>
        <end position="254"/>
    </location>
</feature>
<feature type="region of interest" description="Disordered" evidence="1">
    <location>
        <begin position="1"/>
        <end position="23"/>
    </location>
</feature>
<feature type="transmembrane region" description="Helical" evidence="2">
    <location>
        <begin position="100"/>
        <end position="121"/>
    </location>
</feature>
<protein>
    <submittedName>
        <fullName evidence="3">Uncharacterized protein</fullName>
    </submittedName>
</protein>
<feature type="transmembrane region" description="Helical" evidence="2">
    <location>
        <begin position="133"/>
        <end position="152"/>
    </location>
</feature>
<keyword evidence="4" id="KW-1185">Reference proteome</keyword>
<feature type="region of interest" description="Disordered" evidence="1">
    <location>
        <begin position="244"/>
        <end position="263"/>
    </location>
</feature>
<gene>
    <name evidence="3" type="ORF">U3653_09830</name>
</gene>
<dbReference type="EMBL" id="JAYKYQ010000003">
    <property type="protein sequence ID" value="MEB3510318.1"/>
    <property type="molecule type" value="Genomic_DNA"/>
</dbReference>
<proteinExistence type="predicted"/>